<evidence type="ECO:0000313" key="3">
    <source>
        <dbReference type="EMBL" id="RHW26956.1"/>
    </source>
</evidence>
<dbReference type="Proteomes" id="UP000283644">
    <property type="component" value="Unassembled WGS sequence"/>
</dbReference>
<dbReference type="Pfam" id="PF16976">
    <property type="entry name" value="RcpC"/>
    <property type="match status" value="1"/>
</dbReference>
<name>A0A417Y300_9ACTN</name>
<protein>
    <submittedName>
        <fullName evidence="3">Flp pilus assembly protein CpaB</fullName>
    </submittedName>
</protein>
<dbReference type="RefSeq" id="WP_118925521.1">
    <property type="nucleotide sequence ID" value="NZ_QXGH01000015.1"/>
</dbReference>
<feature type="region of interest" description="Disordered" evidence="1">
    <location>
        <begin position="233"/>
        <end position="257"/>
    </location>
</feature>
<dbReference type="InterPro" id="IPR017592">
    <property type="entry name" value="Pilus_assmbl_Flp-typ_CpaB"/>
</dbReference>
<dbReference type="InterPro" id="IPR031571">
    <property type="entry name" value="RcpC_dom"/>
</dbReference>
<dbReference type="OrthoDB" id="5182178at2"/>
<dbReference type="NCBIfam" id="TIGR03177">
    <property type="entry name" value="pilus_cpaB"/>
    <property type="match status" value="1"/>
</dbReference>
<gene>
    <name evidence="3" type="primary">cpaB</name>
    <name evidence="3" type="ORF">D0Z08_12305</name>
</gene>
<proteinExistence type="predicted"/>
<evidence type="ECO:0000256" key="1">
    <source>
        <dbReference type="SAM" id="MobiDB-lite"/>
    </source>
</evidence>
<evidence type="ECO:0000313" key="4">
    <source>
        <dbReference type="Proteomes" id="UP000283644"/>
    </source>
</evidence>
<feature type="domain" description="Flp pilus assembly protein RcpC/CpaB" evidence="2">
    <location>
        <begin position="119"/>
        <end position="232"/>
    </location>
</feature>
<dbReference type="EMBL" id="QXGH01000015">
    <property type="protein sequence ID" value="RHW26956.1"/>
    <property type="molecule type" value="Genomic_DNA"/>
</dbReference>
<dbReference type="AlphaFoldDB" id="A0A417Y300"/>
<organism evidence="3 4">
    <name type="scientific">Nocardioides immobilis</name>
    <dbReference type="NCBI Taxonomy" id="2049295"/>
    <lineage>
        <taxon>Bacteria</taxon>
        <taxon>Bacillati</taxon>
        <taxon>Actinomycetota</taxon>
        <taxon>Actinomycetes</taxon>
        <taxon>Propionibacteriales</taxon>
        <taxon>Nocardioidaceae</taxon>
        <taxon>Nocardioides</taxon>
    </lineage>
</organism>
<keyword evidence="4" id="KW-1185">Reference proteome</keyword>
<evidence type="ECO:0000259" key="2">
    <source>
        <dbReference type="Pfam" id="PF16976"/>
    </source>
</evidence>
<dbReference type="CDD" id="cd11614">
    <property type="entry name" value="SAF_CpaB_FlgA_like"/>
    <property type="match status" value="1"/>
</dbReference>
<accession>A0A417Y300</accession>
<reference evidence="3 4" key="1">
    <citation type="submission" date="2018-09" db="EMBL/GenBank/DDBJ databases">
        <title>Genome sequencing of Nocardioides immobilis CCTCC AB 2017083 for comparison to Nocardioides silvaticus.</title>
        <authorList>
            <person name="Li C."/>
            <person name="Wang G."/>
        </authorList>
    </citation>
    <scope>NUCLEOTIDE SEQUENCE [LARGE SCALE GENOMIC DNA]</scope>
    <source>
        <strain evidence="3 4">CCTCC AB 2017083</strain>
    </source>
</reference>
<comment type="caution">
    <text evidence="3">The sequence shown here is derived from an EMBL/GenBank/DDBJ whole genome shotgun (WGS) entry which is preliminary data.</text>
</comment>
<sequence>MDRRKLLLVVAAVIAVLGVALVFVYAKGADKRAADKFDTVEVLVATQKISPGESFDDALESGKLELADIAQAQVLDGADDESDEFEGKLALTTVYPGEQVVPAKFGGAFDIEAAATLPIPEGKIAISILVNDDGRVGKFLAPGAEVAVIFTDIDRSTQEPILTKVLLNRVTVLAAGTTTSLNGDGNQDASAEDAPEAQSEQGIQQLLTIAVSQRDAERVRFAEKDGELTAALLNDGSDVDDGANPIVKDNLLDNKDK</sequence>